<evidence type="ECO:0000313" key="1">
    <source>
        <dbReference type="EMBL" id="HCY80544.1"/>
    </source>
</evidence>
<proteinExistence type="predicted"/>
<gene>
    <name evidence="1" type="ORF">DHV22_02545</name>
</gene>
<evidence type="ECO:0000313" key="2">
    <source>
        <dbReference type="Proteomes" id="UP000263268"/>
    </source>
</evidence>
<dbReference type="Proteomes" id="UP000263268">
    <property type="component" value="Unassembled WGS sequence"/>
</dbReference>
<dbReference type="EMBL" id="DPRK01000036">
    <property type="protein sequence ID" value="HCY80544.1"/>
    <property type="molecule type" value="Genomic_DNA"/>
</dbReference>
<dbReference type="STRING" id="1137281.D778_02322"/>
<dbReference type="AlphaFoldDB" id="A0A3C0F2W2"/>
<organism evidence="1 2">
    <name type="scientific">Xanthomarina gelatinilytica</name>
    <dbReference type="NCBI Taxonomy" id="1137281"/>
    <lineage>
        <taxon>Bacteria</taxon>
        <taxon>Pseudomonadati</taxon>
        <taxon>Bacteroidota</taxon>
        <taxon>Flavobacteriia</taxon>
        <taxon>Flavobacteriales</taxon>
        <taxon>Flavobacteriaceae</taxon>
        <taxon>Xanthomarina</taxon>
    </lineage>
</organism>
<accession>A0A3C0F2W2</accession>
<sequence>MTYLEVEDKIKNAKPIDFGNLINDVFELFKKIWLKGFITILLIMAVALGIIFVFTMIGLAPENVTAQQMLNFEVFYQSYVTSVIYGIPQTILLSTCILAFLGAFYRICRQDIEGENKEADYFYFFKKAYFSKVLMLGIIYTAIAVLAQLMFIVPYIYVYIPLSFFSVVLANHPEMGELDIVKLSFKLGNKKWFIAFITMFVAGIIGMLGIIACGIGVLFTMSIVYLPAFLIYKEVVGFQNGKNMVTIENQTKTNF</sequence>
<reference evidence="1 2" key="1">
    <citation type="journal article" date="2018" name="Nat. Biotechnol.">
        <title>A standardized bacterial taxonomy based on genome phylogeny substantially revises the tree of life.</title>
        <authorList>
            <person name="Parks D.H."/>
            <person name="Chuvochina M."/>
            <person name="Waite D.W."/>
            <person name="Rinke C."/>
            <person name="Skarshewski A."/>
            <person name="Chaumeil P.A."/>
            <person name="Hugenholtz P."/>
        </authorList>
    </citation>
    <scope>NUCLEOTIDE SEQUENCE [LARGE SCALE GENOMIC DNA]</scope>
    <source>
        <strain evidence="1">UBA10227</strain>
    </source>
</reference>
<name>A0A3C0F2W2_9FLAO</name>
<comment type="caution">
    <text evidence="1">The sequence shown here is derived from an EMBL/GenBank/DDBJ whole genome shotgun (WGS) entry which is preliminary data.</text>
</comment>
<protein>
    <submittedName>
        <fullName evidence="1">Uncharacterized protein</fullName>
    </submittedName>
</protein>